<name>A0A7C9DI54_OPUST</name>
<feature type="region of interest" description="Disordered" evidence="1">
    <location>
        <begin position="1"/>
        <end position="20"/>
    </location>
</feature>
<evidence type="ECO:0000313" key="2">
    <source>
        <dbReference type="EMBL" id="MBA4637669.1"/>
    </source>
</evidence>
<evidence type="ECO:0000256" key="1">
    <source>
        <dbReference type="SAM" id="MobiDB-lite"/>
    </source>
</evidence>
<organism evidence="2">
    <name type="scientific">Opuntia streptacantha</name>
    <name type="common">Prickly pear cactus</name>
    <name type="synonym">Opuntia cardona</name>
    <dbReference type="NCBI Taxonomy" id="393608"/>
    <lineage>
        <taxon>Eukaryota</taxon>
        <taxon>Viridiplantae</taxon>
        <taxon>Streptophyta</taxon>
        <taxon>Embryophyta</taxon>
        <taxon>Tracheophyta</taxon>
        <taxon>Spermatophyta</taxon>
        <taxon>Magnoliopsida</taxon>
        <taxon>eudicotyledons</taxon>
        <taxon>Gunneridae</taxon>
        <taxon>Pentapetalae</taxon>
        <taxon>Caryophyllales</taxon>
        <taxon>Cactineae</taxon>
        <taxon>Cactaceae</taxon>
        <taxon>Opuntioideae</taxon>
        <taxon>Opuntia</taxon>
    </lineage>
</organism>
<accession>A0A7C9DI54</accession>
<reference evidence="2" key="2">
    <citation type="submission" date="2020-07" db="EMBL/GenBank/DDBJ databases">
        <authorList>
            <person name="Vera ALvarez R."/>
            <person name="Arias-Moreno D.M."/>
            <person name="Jimenez-Jacinto V."/>
            <person name="Jimenez-Bremont J.F."/>
            <person name="Swaminathan K."/>
            <person name="Moose S.P."/>
            <person name="Guerrero-Gonzalez M.L."/>
            <person name="Marino-Ramirez L."/>
            <person name="Landsman D."/>
            <person name="Rodriguez-Kessler M."/>
            <person name="Delgado-Sanchez P."/>
        </authorList>
    </citation>
    <scope>NUCLEOTIDE SEQUENCE</scope>
    <source>
        <tissue evidence="2">Cladode</tissue>
    </source>
</reference>
<proteinExistence type="predicted"/>
<reference evidence="2" key="1">
    <citation type="journal article" date="2013" name="J. Plant Res.">
        <title>Effect of fungi and light on seed germination of three Opuntia species from semiarid lands of central Mexico.</title>
        <authorList>
            <person name="Delgado-Sanchez P."/>
            <person name="Jimenez-Bremont J.F."/>
            <person name="Guerrero-Gonzalez Mde L."/>
            <person name="Flores J."/>
        </authorList>
    </citation>
    <scope>NUCLEOTIDE SEQUENCE</scope>
    <source>
        <tissue evidence="2">Cladode</tissue>
    </source>
</reference>
<dbReference type="AlphaFoldDB" id="A0A7C9DI54"/>
<protein>
    <submittedName>
        <fullName evidence="2">Uncharacterized protein</fullName>
    </submittedName>
</protein>
<dbReference type="EMBL" id="GISG01106129">
    <property type="protein sequence ID" value="MBA4637669.1"/>
    <property type="molecule type" value="Transcribed_RNA"/>
</dbReference>
<sequence>MGTRFSPPHQYQLSQPKRGRIEVVEAPAGRMMAGDATEKRWPATRRRRLMAVRLGWWNRTEHGRQSRGSRGRLKKEVAAGRTTSVADRARCGWPGWRQAADGRRWRAAKRVGVGREREEEQGK</sequence>
<feature type="region of interest" description="Disordered" evidence="1">
    <location>
        <begin position="62"/>
        <end position="85"/>
    </location>
</feature>